<evidence type="ECO:0000256" key="3">
    <source>
        <dbReference type="ARBA" id="ARBA00022840"/>
    </source>
</evidence>
<dbReference type="SUPFAM" id="SSF53067">
    <property type="entry name" value="Actin-like ATPase domain"/>
    <property type="match status" value="2"/>
</dbReference>
<keyword evidence="2 6" id="KW-0547">Nucleotide-binding</keyword>
<keyword evidence="3 6" id="KW-0067">ATP-binding</keyword>
<dbReference type="Pfam" id="PF06723">
    <property type="entry name" value="MreB_Mbl"/>
    <property type="match status" value="1"/>
</dbReference>
<dbReference type="PRINTS" id="PR01652">
    <property type="entry name" value="SHAPEPROTEIN"/>
</dbReference>
<comment type="subunit">
    <text evidence="6">Forms polymers.</text>
</comment>
<comment type="subcellular location">
    <subcellularLocation>
        <location evidence="6">Cytoplasm</location>
    </subcellularLocation>
    <text evidence="6">Membrane-associated.</text>
</comment>
<feature type="binding site" evidence="6">
    <location>
        <begin position="292"/>
        <end position="295"/>
    </location>
    <ligand>
        <name>ATP</name>
        <dbReference type="ChEBI" id="CHEBI:30616"/>
    </ligand>
</feature>
<organism evidence="7 8">
    <name type="scientific">Rarispira pelagica</name>
    <dbReference type="NCBI Taxonomy" id="3141764"/>
    <lineage>
        <taxon>Bacteria</taxon>
        <taxon>Pseudomonadati</taxon>
        <taxon>Spirochaetota</taxon>
        <taxon>Spirochaetia</taxon>
        <taxon>Winmispirales</taxon>
        <taxon>Winmispiraceae</taxon>
        <taxon>Rarispira</taxon>
    </lineage>
</organism>
<dbReference type="Proteomes" id="UP001466331">
    <property type="component" value="Unassembled WGS sequence"/>
</dbReference>
<feature type="binding site" evidence="6">
    <location>
        <begin position="212"/>
        <end position="215"/>
    </location>
    <ligand>
        <name>ATP</name>
        <dbReference type="ChEBI" id="CHEBI:30616"/>
    </ligand>
</feature>
<evidence type="ECO:0000256" key="5">
    <source>
        <dbReference type="ARBA" id="ARBA00023458"/>
    </source>
</evidence>
<dbReference type="PANTHER" id="PTHR42749">
    <property type="entry name" value="CELL SHAPE-DETERMINING PROTEIN MREB"/>
    <property type="match status" value="1"/>
</dbReference>
<comment type="similarity">
    <text evidence="5 6">Belongs to the FtsA/MreB family.</text>
</comment>
<dbReference type="HAMAP" id="MF_02207">
    <property type="entry name" value="MreB"/>
    <property type="match status" value="1"/>
</dbReference>
<dbReference type="Gene3D" id="3.30.420.40">
    <property type="match status" value="2"/>
</dbReference>
<comment type="caution">
    <text evidence="7">The sequence shown here is derived from an EMBL/GenBank/DDBJ whole genome shotgun (WGS) entry which is preliminary data.</text>
</comment>
<dbReference type="PANTHER" id="PTHR42749:SF1">
    <property type="entry name" value="CELL SHAPE-DETERMINING PROTEIN MREB"/>
    <property type="match status" value="1"/>
</dbReference>
<dbReference type="InterPro" id="IPR043129">
    <property type="entry name" value="ATPase_NBD"/>
</dbReference>
<comment type="function">
    <text evidence="6">Forms membrane-associated dynamic filaments that are essential for cell shape determination. Acts by regulating cell wall synthesis and cell elongation, and thus cell shape. A feedback loop between cell geometry and MreB localization may maintain elongated cell shape by targeting cell wall growth to regions of negative cell wall curvature.</text>
</comment>
<protein>
    <recommendedName>
        <fullName evidence="6">Cell shape-determining protein MreB</fullName>
    </recommendedName>
</protein>
<reference evidence="7 8" key="1">
    <citation type="submission" date="2024-03" db="EMBL/GenBank/DDBJ databases">
        <title>Ignisphaera cupida sp. nov., a hyperthermophilic hydrolytic archaeon from a hot spring of Kamchatka, and proposal of Ignisphaeraceae fam. nov.</title>
        <authorList>
            <person name="Podosokorskaya O.A."/>
            <person name="Elcheninov A.G."/>
            <person name="Maltseva A.I."/>
            <person name="Zayulina K.S."/>
            <person name="Novikov A."/>
            <person name="Merkel A.Y."/>
        </authorList>
    </citation>
    <scope>NUCLEOTIDE SEQUENCE [LARGE SCALE GENOMIC DNA]</scope>
    <source>
        <strain evidence="7 8">38H-sp</strain>
    </source>
</reference>
<feature type="binding site" evidence="6">
    <location>
        <begin position="164"/>
        <end position="166"/>
    </location>
    <ligand>
        <name>ATP</name>
        <dbReference type="ChEBI" id="CHEBI:30616"/>
    </ligand>
</feature>
<keyword evidence="1 6" id="KW-0963">Cytoplasm</keyword>
<keyword evidence="4 6" id="KW-0133">Cell shape</keyword>
<dbReference type="InterPro" id="IPR004753">
    <property type="entry name" value="MreB"/>
</dbReference>
<dbReference type="NCBIfam" id="TIGR00904">
    <property type="entry name" value="mreB"/>
    <property type="match status" value="1"/>
</dbReference>
<gene>
    <name evidence="6" type="primary">mreB</name>
    <name evidence="7" type="ORF">WKV44_04200</name>
</gene>
<evidence type="ECO:0000256" key="2">
    <source>
        <dbReference type="ARBA" id="ARBA00022741"/>
    </source>
</evidence>
<name>A0ABU9UAQ3_9SPIR</name>
<dbReference type="CDD" id="cd10225">
    <property type="entry name" value="ASKHA_NBD_MreB-like"/>
    <property type="match status" value="1"/>
</dbReference>
<dbReference type="EMBL" id="JBCHKQ010000002">
    <property type="protein sequence ID" value="MEM5947741.1"/>
    <property type="molecule type" value="Genomic_DNA"/>
</dbReference>
<proteinExistence type="inferred from homology"/>
<evidence type="ECO:0000313" key="7">
    <source>
        <dbReference type="EMBL" id="MEM5947741.1"/>
    </source>
</evidence>
<dbReference type="RefSeq" id="WP_420069191.1">
    <property type="nucleotide sequence ID" value="NZ_JBCHKQ010000002.1"/>
</dbReference>
<evidence type="ECO:0000256" key="6">
    <source>
        <dbReference type="HAMAP-Rule" id="MF_02207"/>
    </source>
</evidence>
<keyword evidence="8" id="KW-1185">Reference proteome</keyword>
<dbReference type="NCBIfam" id="NF010539">
    <property type="entry name" value="PRK13927.1"/>
    <property type="match status" value="1"/>
</dbReference>
<comment type="caution">
    <text evidence="6">Lacks conserved residue(s) required for the propagation of feature annotation.</text>
</comment>
<evidence type="ECO:0000313" key="8">
    <source>
        <dbReference type="Proteomes" id="UP001466331"/>
    </source>
</evidence>
<evidence type="ECO:0000256" key="1">
    <source>
        <dbReference type="ARBA" id="ARBA00022490"/>
    </source>
</evidence>
<dbReference type="InterPro" id="IPR056546">
    <property type="entry name" value="MreB_MamK-like"/>
</dbReference>
<accession>A0ABU9UAQ3</accession>
<sequence length="346" mass="37451">MSLKDFLKGLAPDIGIDLGTCNTLIYVRGKGIVVNEPSVVAVERGTKRLLAVGEEAKKMLWKTPEKIIAIRPLRDGVIADLETTEKMIRYFMSKVVSNSWLRKPRMVIGVPSCITEVEQKAVEASGEKTGAKSVKVIEESLAAAIGANIPIYEPAGHMICDIGGGTSEISVISLGGMVVTNAIRIGGDEFDESIIKHIRSVHNLIIGEQTAELLKKTIGNAVPDGKIEKMEIKGTDAITGLPRRLEIDSVEVREALQEPVTAIIEEIKKTLSETPPELAADIVERGIVLTGGGALLKGFDKLVSKETGVPVFVAENPLHCVAIGAGLYYEYEKEMEKSRFGTDRVY</sequence>
<evidence type="ECO:0000256" key="4">
    <source>
        <dbReference type="ARBA" id="ARBA00022960"/>
    </source>
</evidence>